<dbReference type="EMBL" id="CP096659">
    <property type="protein sequence ID" value="UPV75022.1"/>
    <property type="molecule type" value="Genomic_DNA"/>
</dbReference>
<dbReference type="InterPro" id="IPR007050">
    <property type="entry name" value="HTH_bacterioopsin"/>
</dbReference>
<evidence type="ECO:0000313" key="5">
    <source>
        <dbReference type="Proteomes" id="UP000830729"/>
    </source>
</evidence>
<protein>
    <submittedName>
        <fullName evidence="4">Helix-turn-helix domain-containing protein</fullName>
    </submittedName>
</protein>
<accession>A0A8U0HVB4</accession>
<evidence type="ECO:0000259" key="3">
    <source>
        <dbReference type="Pfam" id="PF04967"/>
    </source>
</evidence>
<dbReference type="Pfam" id="PF04967">
    <property type="entry name" value="HTH_10"/>
    <property type="match status" value="1"/>
</dbReference>
<reference evidence="4 5" key="1">
    <citation type="submission" date="2022-04" db="EMBL/GenBank/DDBJ databases">
        <title>Diverse halophilic archaea isolated from saline environments.</title>
        <authorList>
            <person name="Cui H.-L."/>
        </authorList>
    </citation>
    <scope>NUCLEOTIDE SEQUENCE [LARGE SCALE GENOMIC DNA]</scope>
    <source>
        <strain evidence="4 5">XZYJT49</strain>
    </source>
</reference>
<evidence type="ECO:0000313" key="4">
    <source>
        <dbReference type="EMBL" id="UPV75022.1"/>
    </source>
</evidence>
<keyword evidence="2" id="KW-0804">Transcription</keyword>
<keyword evidence="1" id="KW-0805">Transcription regulation</keyword>
<feature type="domain" description="HTH bat-type" evidence="3">
    <location>
        <begin position="164"/>
        <end position="215"/>
    </location>
</feature>
<dbReference type="AlphaFoldDB" id="A0A8U0HVB4"/>
<gene>
    <name evidence="4" type="ORF">M0R89_02895</name>
</gene>
<proteinExistence type="predicted"/>
<dbReference type="KEGG" id="halx:M0R89_02895"/>
<evidence type="ECO:0000256" key="2">
    <source>
        <dbReference type="ARBA" id="ARBA00023163"/>
    </source>
</evidence>
<dbReference type="GeneID" id="72184112"/>
<dbReference type="Proteomes" id="UP000830729">
    <property type="component" value="Chromosome"/>
</dbReference>
<dbReference type="PANTHER" id="PTHR34236">
    <property type="entry name" value="DIMETHYL SULFOXIDE REDUCTASE TRANSCRIPTIONAL ACTIVATOR"/>
    <property type="match status" value="1"/>
</dbReference>
<dbReference type="RefSeq" id="WP_248651065.1">
    <property type="nucleotide sequence ID" value="NZ_CP096659.1"/>
</dbReference>
<sequence length="223" mass="24644">MIRARFRMTLPPDTWISSVSRSHPDATFRLLTGVPVEDRAMELGEIVGGDCESAAEAIRTHPAVVAYDSLYADEERTLAQYESTDQGLYEFLGRSSLPPEFPVVVTDGRFEFDLTATREQFEAVGTALDESAFDYDLLSVVETGDETDSRTDREGGLTGHGGLLTDRQRECLDAALREGYFEVPRECTLADLAETLEIDKSTASEILRRGERRVLGAVLLGND</sequence>
<name>A0A8U0HVB4_9EURY</name>
<organism evidence="4 5">
    <name type="scientific">Halorussus limi</name>
    <dbReference type="NCBI Taxonomy" id="2938695"/>
    <lineage>
        <taxon>Archaea</taxon>
        <taxon>Methanobacteriati</taxon>
        <taxon>Methanobacteriota</taxon>
        <taxon>Stenosarchaea group</taxon>
        <taxon>Halobacteria</taxon>
        <taxon>Halobacteriales</taxon>
        <taxon>Haladaptataceae</taxon>
        <taxon>Halorussus</taxon>
    </lineage>
</organism>
<evidence type="ECO:0000256" key="1">
    <source>
        <dbReference type="ARBA" id="ARBA00023015"/>
    </source>
</evidence>
<dbReference type="PANTHER" id="PTHR34236:SF1">
    <property type="entry name" value="DIMETHYL SULFOXIDE REDUCTASE TRANSCRIPTIONAL ACTIVATOR"/>
    <property type="match status" value="1"/>
</dbReference>
<keyword evidence="5" id="KW-1185">Reference proteome</keyword>